<dbReference type="AlphaFoldDB" id="A0A5J6QW61"/>
<reference evidence="2 3" key="1">
    <citation type="submission" date="2019-08" db="EMBL/GenBank/DDBJ databases">
        <title>Whole-genome Sequencing of e-waste polymer degrading bacterium Pseudomonas sp. strain PE08.</title>
        <authorList>
            <person name="Kirdat K."/>
            <person name="Debbarma P."/>
            <person name="Narawade N."/>
            <person name="Suyal D."/>
            <person name="Thorat V."/>
            <person name="Shouche Y."/>
            <person name="Goel R."/>
            <person name="Yadav A."/>
        </authorList>
    </citation>
    <scope>NUCLEOTIDE SEQUENCE [LARGE SCALE GENOMIC DNA]</scope>
    <source>
        <strain evidence="2 3">PE08</strain>
    </source>
</reference>
<evidence type="ECO:0008006" key="4">
    <source>
        <dbReference type="Google" id="ProtNLM"/>
    </source>
</evidence>
<dbReference type="RefSeq" id="WP_151137349.1">
    <property type="nucleotide sequence ID" value="NZ_CP043311.1"/>
</dbReference>
<sequence length="147" mass="15897">MNAPKCLALVLMAVFLCGCANDARKEMLQVKMNATQRNAGKIAQAMLVPRGDSTSISLVIGGVPSYTTRPVRLYTYIYPGTCANQGASPAYGLNRTLITDRRYRGGVWWMSKSAPVSLPALRASDHSLVLRTTPADGGYDIFCGDIH</sequence>
<proteinExistence type="predicted"/>
<evidence type="ECO:0000313" key="3">
    <source>
        <dbReference type="Proteomes" id="UP000327179"/>
    </source>
</evidence>
<organism evidence="2 3">
    <name type="scientific">Metapseudomonas lalkuanensis</name>
    <dbReference type="NCBI Taxonomy" id="2604832"/>
    <lineage>
        <taxon>Bacteria</taxon>
        <taxon>Pseudomonadati</taxon>
        <taxon>Pseudomonadota</taxon>
        <taxon>Gammaproteobacteria</taxon>
        <taxon>Pseudomonadales</taxon>
        <taxon>Pseudomonadaceae</taxon>
        <taxon>Metapseudomonas</taxon>
    </lineage>
</organism>
<name>A0A5J6QW61_9GAMM</name>
<dbReference type="EMBL" id="CP043311">
    <property type="protein sequence ID" value="QEY65096.1"/>
    <property type="molecule type" value="Genomic_DNA"/>
</dbReference>
<protein>
    <recommendedName>
        <fullName evidence="4">Lipoprotein</fullName>
    </recommendedName>
</protein>
<feature type="signal peptide" evidence="1">
    <location>
        <begin position="1"/>
        <end position="22"/>
    </location>
</feature>
<feature type="chain" id="PRO_5023861753" description="Lipoprotein" evidence="1">
    <location>
        <begin position="23"/>
        <end position="147"/>
    </location>
</feature>
<accession>A0A5J6QW61</accession>
<dbReference type="Proteomes" id="UP000327179">
    <property type="component" value="Chromosome"/>
</dbReference>
<dbReference type="KEGG" id="plal:FXN65_24670"/>
<evidence type="ECO:0000256" key="1">
    <source>
        <dbReference type="SAM" id="SignalP"/>
    </source>
</evidence>
<keyword evidence="1" id="KW-0732">Signal</keyword>
<gene>
    <name evidence="2" type="ORF">FXN65_24670</name>
</gene>
<keyword evidence="3" id="KW-1185">Reference proteome</keyword>
<dbReference type="PROSITE" id="PS51257">
    <property type="entry name" value="PROKAR_LIPOPROTEIN"/>
    <property type="match status" value="1"/>
</dbReference>
<evidence type="ECO:0000313" key="2">
    <source>
        <dbReference type="EMBL" id="QEY65096.1"/>
    </source>
</evidence>